<dbReference type="SUPFAM" id="SSF53901">
    <property type="entry name" value="Thiolase-like"/>
    <property type="match status" value="2"/>
</dbReference>
<organism evidence="1 2">
    <name type="scientific">Mycobacterium [tuberculosis] TKK-01-0051</name>
    <dbReference type="NCBI Taxonomy" id="1324261"/>
    <lineage>
        <taxon>Bacteria</taxon>
        <taxon>Bacillati</taxon>
        <taxon>Actinomycetota</taxon>
        <taxon>Actinomycetes</taxon>
        <taxon>Mycobacteriales</taxon>
        <taxon>Mycobacteriaceae</taxon>
        <taxon>Mycobacterium</taxon>
        <taxon>Mycobacterium avium complex (MAC)</taxon>
    </lineage>
</organism>
<dbReference type="EMBL" id="JLXW01000008">
    <property type="protein sequence ID" value="KBZ62255.1"/>
    <property type="molecule type" value="Genomic_DNA"/>
</dbReference>
<dbReference type="PANTHER" id="PTHR34069:SF3">
    <property type="entry name" value="ACYL-COA:ACYL-COA ALKYLTRANSFERASE"/>
    <property type="match status" value="1"/>
</dbReference>
<dbReference type="RefSeq" id="WP_044485787.1">
    <property type="nucleotide sequence ID" value="NZ_KK328284.1"/>
</dbReference>
<reference evidence="1 2" key="1">
    <citation type="submission" date="2014-04" db="EMBL/GenBank/DDBJ databases">
        <title>The Genome Sequence of Mycobacterium tuberculosis TKK-01-0051.</title>
        <authorList>
            <consortium name="The Broad Institute Genomics Platform"/>
            <consortium name="The Broad Institute Genome Sequencing Center for Infectious Disease"/>
            <person name="Earl A.M."/>
            <person name="Cohen K."/>
            <person name="Pym A."/>
            <person name="Bishai W."/>
            <person name="Maharaj K."/>
            <person name="Desjardins C."/>
            <person name="Abeel T."/>
            <person name="Young S."/>
            <person name="Zeng Q."/>
            <person name="Gargeya S."/>
            <person name="Abouelleil A."/>
            <person name="Alvarado L."/>
            <person name="Chapman S.B."/>
            <person name="Gainer-Dewar J."/>
            <person name="Goldberg J."/>
            <person name="Griggs A."/>
            <person name="Gujja S."/>
            <person name="Hansen M."/>
            <person name="Howarth C."/>
            <person name="Imamovic A."/>
            <person name="Larimer J."/>
            <person name="Murphy C."/>
            <person name="Naylor J."/>
            <person name="Pearson M."/>
            <person name="Poon T.W."/>
            <person name="Priest M."/>
            <person name="Roberts A."/>
            <person name="Saif S."/>
            <person name="Shea T."/>
            <person name="Sykes S."/>
            <person name="Wortman J."/>
            <person name="Nusbaum C."/>
            <person name="Birren B."/>
        </authorList>
    </citation>
    <scope>NUCLEOTIDE SEQUENCE [LARGE SCALE GENOMIC DNA]</scope>
    <source>
        <strain evidence="1 2">TKK-01-0051</strain>
    </source>
</reference>
<accession>A0A051TZK8</accession>
<proteinExistence type="predicted"/>
<dbReference type="Gene3D" id="3.40.47.10">
    <property type="match status" value="2"/>
</dbReference>
<dbReference type="Proteomes" id="UP000025947">
    <property type="component" value="Unassembled WGS sequence"/>
</dbReference>
<name>A0A051TZK8_9MYCO</name>
<gene>
    <name evidence="1" type="ORF">K875_03176</name>
</gene>
<sequence length="314" mass="32665">MGTIIDRVAVARPRWRDRHSALHLAVTAGKDCLRRAGREAHELDLVVNAGIYRDRNLGEPALAALIQDDIGANPEDPHAGAHGTFSFDVANGACGVLTALQVVDGFLSSGAVQLALVVTSDADPGHGMSERFPFSAAGAALLCRWTDEDYGLSPVSWSNAEEPMAEAPSFSATVGFADSRNVLRFDQSGDMDDRFAAAAAFAACACLDAQAVRLADVDVIVAAPARPGYHSSLGRRLGVPVGKIAVADDQRMHTAALTAAFGRQAETLPAGARILFVVAGAGTTGGAALYRHPPSAFAVSGSGCTARKVSQWSN</sequence>
<dbReference type="PATRIC" id="fig|1324261.3.peg.3206"/>
<protein>
    <submittedName>
        <fullName evidence="1">Uncharacterized protein</fullName>
    </submittedName>
</protein>
<dbReference type="GO" id="GO:0044550">
    <property type="term" value="P:secondary metabolite biosynthetic process"/>
    <property type="evidence" value="ECO:0007669"/>
    <property type="project" value="TreeGrafter"/>
</dbReference>
<evidence type="ECO:0000313" key="2">
    <source>
        <dbReference type="Proteomes" id="UP000025947"/>
    </source>
</evidence>
<dbReference type="AlphaFoldDB" id="A0A051TZK8"/>
<evidence type="ECO:0000313" key="1">
    <source>
        <dbReference type="EMBL" id="KBZ62255.1"/>
    </source>
</evidence>
<dbReference type="InterPro" id="IPR016039">
    <property type="entry name" value="Thiolase-like"/>
</dbReference>
<dbReference type="HOGENOM" id="CLU_946022_0_0_11"/>
<dbReference type="GO" id="GO:0016746">
    <property type="term" value="F:acyltransferase activity"/>
    <property type="evidence" value="ECO:0007669"/>
    <property type="project" value="UniProtKB-KW"/>
</dbReference>
<keyword evidence="2" id="KW-1185">Reference proteome</keyword>
<dbReference type="PANTHER" id="PTHR34069">
    <property type="entry name" value="3-OXOACYL-[ACYL-CARRIER-PROTEIN] SYNTHASE 3"/>
    <property type="match status" value="1"/>
</dbReference>
<comment type="caution">
    <text evidence="1">The sequence shown here is derived from an EMBL/GenBank/DDBJ whole genome shotgun (WGS) entry which is preliminary data.</text>
</comment>